<dbReference type="AlphaFoldDB" id="A0A0M3HFF0"/>
<evidence type="ECO:0000313" key="2">
    <source>
        <dbReference type="Proteomes" id="UP000036681"/>
    </source>
</evidence>
<name>A0A0M3HFF0_ASCLU</name>
<dbReference type="WBParaSite" id="ALUE_0000024501-mRNA-1">
    <property type="protein sequence ID" value="ALUE_0000024501-mRNA-1"/>
    <property type="gene ID" value="ALUE_0000024501"/>
</dbReference>
<protein>
    <submittedName>
        <fullName evidence="3">Uncharacterized protein</fullName>
    </submittedName>
</protein>
<keyword evidence="2" id="KW-1185">Reference proteome</keyword>
<dbReference type="Proteomes" id="UP000036681">
    <property type="component" value="Unplaced"/>
</dbReference>
<feature type="region of interest" description="Disordered" evidence="1">
    <location>
        <begin position="1"/>
        <end position="40"/>
    </location>
</feature>
<feature type="compositionally biased region" description="Low complexity" evidence="1">
    <location>
        <begin position="25"/>
        <end position="38"/>
    </location>
</feature>
<reference evidence="3" key="1">
    <citation type="submission" date="2017-02" db="UniProtKB">
        <authorList>
            <consortium name="WormBaseParasite"/>
        </authorList>
    </citation>
    <scope>IDENTIFICATION</scope>
</reference>
<evidence type="ECO:0000256" key="1">
    <source>
        <dbReference type="SAM" id="MobiDB-lite"/>
    </source>
</evidence>
<organism evidence="2 3">
    <name type="scientific">Ascaris lumbricoides</name>
    <name type="common">Giant roundworm</name>
    <dbReference type="NCBI Taxonomy" id="6252"/>
    <lineage>
        <taxon>Eukaryota</taxon>
        <taxon>Metazoa</taxon>
        <taxon>Ecdysozoa</taxon>
        <taxon>Nematoda</taxon>
        <taxon>Chromadorea</taxon>
        <taxon>Rhabditida</taxon>
        <taxon>Spirurina</taxon>
        <taxon>Ascaridomorpha</taxon>
        <taxon>Ascaridoidea</taxon>
        <taxon>Ascarididae</taxon>
        <taxon>Ascaris</taxon>
    </lineage>
</organism>
<feature type="region of interest" description="Disordered" evidence="1">
    <location>
        <begin position="104"/>
        <end position="147"/>
    </location>
</feature>
<evidence type="ECO:0000313" key="3">
    <source>
        <dbReference type="WBParaSite" id="ALUE_0000024501-mRNA-1"/>
    </source>
</evidence>
<accession>A0A0M3HFF0</accession>
<sequence length="192" mass="20986">MDSSKTTTKEENRKYGTPTYIRNASHCSAPSSSPRSSPVDALLLPDFDTANDSYGSYHHTTYCSAINNSHFDADDNNHEMCTRRSMEGGNSNIWNDVGPWQSNYTPSSNIRARTSSSTEGGGESISAKSDAGDLPESPDSKYELDEQVIEQAHSPVSYTVGSSVRQQCDRVMQAPTIPNIPPPPVLSRREHG</sequence>
<feature type="compositionally biased region" description="Polar residues" evidence="1">
    <location>
        <begin position="104"/>
        <end position="113"/>
    </location>
</feature>
<proteinExistence type="predicted"/>